<reference evidence="2 3" key="1">
    <citation type="submission" date="2017-07" db="EMBL/GenBank/DDBJ databases">
        <title>Phylogenetic study on the rhizospheric bacterium Ochrobactrum sp. A44.</title>
        <authorList>
            <person name="Krzyzanowska D.M."/>
            <person name="Ossowicki A."/>
            <person name="Rajewska M."/>
            <person name="Maciag T."/>
            <person name="Kaczynski Z."/>
            <person name="Czerwicka M."/>
            <person name="Jafra S."/>
        </authorList>
    </citation>
    <scope>NUCLEOTIDE SEQUENCE [LARGE SCALE GENOMIC DNA]</scope>
    <source>
        <strain evidence="2 3">CCUG 30717</strain>
    </source>
</reference>
<feature type="chain" id="PRO_5012061427" evidence="1">
    <location>
        <begin position="22"/>
        <end position="56"/>
    </location>
</feature>
<comment type="caution">
    <text evidence="2">The sequence shown here is derived from an EMBL/GenBank/DDBJ whole genome shotgun (WGS) entry which is preliminary data.</text>
</comment>
<dbReference type="EMBL" id="NNRM01000040">
    <property type="protein sequence ID" value="OYR23357.1"/>
    <property type="molecule type" value="Genomic_DNA"/>
</dbReference>
<sequence length="56" mass="6343">MKKLLISTAITMMAFSSYANAACRTMSQVSDNMMQLEYTEEWEGDNNRDVIGFVQA</sequence>
<feature type="signal peptide" evidence="1">
    <location>
        <begin position="1"/>
        <end position="21"/>
    </location>
</feature>
<evidence type="ECO:0000313" key="2">
    <source>
        <dbReference type="EMBL" id="OYR23357.1"/>
    </source>
</evidence>
<gene>
    <name evidence="2" type="ORF">CEV34_3754</name>
</gene>
<keyword evidence="1" id="KW-0732">Signal</keyword>
<dbReference type="Proteomes" id="UP000216188">
    <property type="component" value="Unassembled WGS sequence"/>
</dbReference>
<proteinExistence type="predicted"/>
<accession>A0A256G8B9</accession>
<protein>
    <submittedName>
        <fullName evidence="2">Uncharacterized protein</fullName>
    </submittedName>
</protein>
<dbReference type="AlphaFoldDB" id="A0A256G8B9"/>
<evidence type="ECO:0000256" key="1">
    <source>
        <dbReference type="SAM" id="SignalP"/>
    </source>
</evidence>
<evidence type="ECO:0000313" key="3">
    <source>
        <dbReference type="Proteomes" id="UP000216188"/>
    </source>
</evidence>
<name>A0A256G8B9_9HYPH</name>
<organism evidence="2 3">
    <name type="scientific">Brucella pseudogrignonensis</name>
    <dbReference type="NCBI Taxonomy" id="419475"/>
    <lineage>
        <taxon>Bacteria</taxon>
        <taxon>Pseudomonadati</taxon>
        <taxon>Pseudomonadota</taxon>
        <taxon>Alphaproteobacteria</taxon>
        <taxon>Hyphomicrobiales</taxon>
        <taxon>Brucellaceae</taxon>
        <taxon>Brucella/Ochrobactrum group</taxon>
        <taxon>Brucella</taxon>
    </lineage>
</organism>
<keyword evidence="3" id="KW-1185">Reference proteome</keyword>